<keyword evidence="2" id="KW-1185">Reference proteome</keyword>
<dbReference type="EMBL" id="WSQA01000002">
    <property type="protein sequence ID" value="MVZ60890.1"/>
    <property type="molecule type" value="Genomic_DNA"/>
</dbReference>
<sequence length="571" mass="65934">MKNQHYKTEQDIFFPSLVMEKQSISHGWRMLFFLLVISISYSCKKEVNTGIDYNLITEQRILEISEQASISDEDIAILERLNAQVTNKNMKSSYADMIEGVKLIKILIEKFNKLRTDYDINFKEFHAQLQEEIKHVTDKLPRKAKMIKELETALLNYNTDEIEFLELVLTRGSLAFFLSKNFNIKPIEGKPNRYLRADIERVDSLRVNFHHYDEKPGMSANVIRHFKGLKYLETSSKVETVWDFNHLKNLETLVLNIDRSPKVWELKIDQLHKLKHLELEGNNGTSPFGEEIDFTNKYPLLETLVLPNPVTKILTKLLLPNKPHLKTLRISNRDGFQKMKRFVIEGKSIKNGAYHFEFGSADNTEVEEVRLIGFNYSINDNGVSVSPSSSFLDDNDDGMLSIKKLFLKDISTSTLYLHNIKLDEFVTENTAFGLDVVNNDSKYMQFTDISYPIGTTFDWFNISRTTILRFSKILVGNKPLAYSVVDQLLQNKQNPETLTYIEVGGFADYPNKTLDLSRFKNLELIYINTVIKGVQVLEKIILHKSLEGVRKPIHKNGRGVPAPNVTLEYKE</sequence>
<comment type="caution">
    <text evidence="1">The sequence shown here is derived from an EMBL/GenBank/DDBJ whole genome shotgun (WGS) entry which is preliminary data.</text>
</comment>
<dbReference type="SUPFAM" id="SSF52058">
    <property type="entry name" value="L domain-like"/>
    <property type="match status" value="1"/>
</dbReference>
<evidence type="ECO:0000313" key="2">
    <source>
        <dbReference type="Proteomes" id="UP000435036"/>
    </source>
</evidence>
<dbReference type="RefSeq" id="WP_160367548.1">
    <property type="nucleotide sequence ID" value="NZ_WSQA01000002.1"/>
</dbReference>
<dbReference type="InterPro" id="IPR032675">
    <property type="entry name" value="LRR_dom_sf"/>
</dbReference>
<name>A0A6N8KTW1_9SPHI</name>
<accession>A0A6N8KTW1</accession>
<evidence type="ECO:0000313" key="1">
    <source>
        <dbReference type="EMBL" id="MVZ60890.1"/>
    </source>
</evidence>
<reference evidence="1 2" key="1">
    <citation type="submission" date="2019-12" db="EMBL/GenBank/DDBJ databases">
        <authorList>
            <person name="Dong K."/>
        </authorList>
    </citation>
    <scope>NUCLEOTIDE SEQUENCE [LARGE SCALE GENOMIC DNA]</scope>
    <source>
        <strain evidence="1 2">JCM 31225</strain>
    </source>
</reference>
<proteinExistence type="predicted"/>
<dbReference type="Gene3D" id="3.80.10.10">
    <property type="entry name" value="Ribonuclease Inhibitor"/>
    <property type="match status" value="1"/>
</dbReference>
<dbReference type="AlphaFoldDB" id="A0A6N8KTW1"/>
<gene>
    <name evidence="1" type="ORF">GQF63_02525</name>
</gene>
<dbReference type="Proteomes" id="UP000435036">
    <property type="component" value="Unassembled WGS sequence"/>
</dbReference>
<protein>
    <recommendedName>
        <fullName evidence="3">Leucine-rich repeat domain-containing protein</fullName>
    </recommendedName>
</protein>
<organism evidence="1 2">
    <name type="scientific">Sphingobacterium humi</name>
    <dbReference type="NCBI Taxonomy" id="1796905"/>
    <lineage>
        <taxon>Bacteria</taxon>
        <taxon>Pseudomonadati</taxon>
        <taxon>Bacteroidota</taxon>
        <taxon>Sphingobacteriia</taxon>
        <taxon>Sphingobacteriales</taxon>
        <taxon>Sphingobacteriaceae</taxon>
        <taxon>Sphingobacterium</taxon>
    </lineage>
</organism>
<evidence type="ECO:0008006" key="3">
    <source>
        <dbReference type="Google" id="ProtNLM"/>
    </source>
</evidence>
<dbReference type="OrthoDB" id="3079785at2"/>